<name>A0A512PAT8_9CELL</name>
<reference evidence="1 2" key="1">
    <citation type="submission" date="2019-07" db="EMBL/GenBank/DDBJ databases">
        <title>Whole genome shotgun sequence of Cellulomonas soli NBRC 109434.</title>
        <authorList>
            <person name="Hosoyama A."/>
            <person name="Uohara A."/>
            <person name="Ohji S."/>
            <person name="Ichikawa N."/>
        </authorList>
    </citation>
    <scope>NUCLEOTIDE SEQUENCE [LARGE SCALE GENOMIC DNA]</scope>
    <source>
        <strain evidence="1 2">NBRC 109434</strain>
    </source>
</reference>
<gene>
    <name evidence="1" type="ORF">CSO01_10380</name>
</gene>
<comment type="caution">
    <text evidence="1">The sequence shown here is derived from an EMBL/GenBank/DDBJ whole genome shotgun (WGS) entry which is preliminary data.</text>
</comment>
<organism evidence="1 2">
    <name type="scientific">Cellulomonas soli</name>
    <dbReference type="NCBI Taxonomy" id="931535"/>
    <lineage>
        <taxon>Bacteria</taxon>
        <taxon>Bacillati</taxon>
        <taxon>Actinomycetota</taxon>
        <taxon>Actinomycetes</taxon>
        <taxon>Micrococcales</taxon>
        <taxon>Cellulomonadaceae</taxon>
        <taxon>Cellulomonas</taxon>
    </lineage>
</organism>
<dbReference type="AlphaFoldDB" id="A0A512PAT8"/>
<sequence length="76" mass="7909">MRGAGVWLIALTPHTLGEDAAWRQHRAPVRIGGWSPVGDLIKPYGSWANCTATNAAITSAASASGTARAAWHDLAA</sequence>
<proteinExistence type="predicted"/>
<protein>
    <submittedName>
        <fullName evidence="1">Uncharacterized protein</fullName>
    </submittedName>
</protein>
<keyword evidence="2" id="KW-1185">Reference proteome</keyword>
<evidence type="ECO:0000313" key="2">
    <source>
        <dbReference type="Proteomes" id="UP000321798"/>
    </source>
</evidence>
<accession>A0A512PAT8</accession>
<dbReference type="Proteomes" id="UP000321798">
    <property type="component" value="Unassembled WGS sequence"/>
</dbReference>
<dbReference type="EMBL" id="BKAL01000003">
    <property type="protein sequence ID" value="GEP68323.1"/>
    <property type="molecule type" value="Genomic_DNA"/>
</dbReference>
<evidence type="ECO:0000313" key="1">
    <source>
        <dbReference type="EMBL" id="GEP68323.1"/>
    </source>
</evidence>